<dbReference type="EMBL" id="CP001854">
    <property type="protein sequence ID" value="ADB50145.1"/>
    <property type="molecule type" value="Genomic_DNA"/>
</dbReference>
<gene>
    <name evidence="3" type="ordered locus">Cwoe_1718</name>
</gene>
<feature type="chain" id="PRO_5003043920" description="DUF4430 domain-containing protein" evidence="2">
    <location>
        <begin position="25"/>
        <end position="525"/>
    </location>
</feature>
<organism evidence="3 4">
    <name type="scientific">Conexibacter woesei (strain DSM 14684 / CCUG 47730 / CIP 108061 / JCM 11494 / NBRC 100937 / ID131577)</name>
    <dbReference type="NCBI Taxonomy" id="469383"/>
    <lineage>
        <taxon>Bacteria</taxon>
        <taxon>Bacillati</taxon>
        <taxon>Actinomycetota</taxon>
        <taxon>Thermoleophilia</taxon>
        <taxon>Solirubrobacterales</taxon>
        <taxon>Conexibacteraceae</taxon>
        <taxon>Conexibacter</taxon>
    </lineage>
</organism>
<dbReference type="KEGG" id="cwo:Cwoe_1718"/>
<dbReference type="AlphaFoldDB" id="D3F169"/>
<evidence type="ECO:0000256" key="1">
    <source>
        <dbReference type="SAM" id="MobiDB-lite"/>
    </source>
</evidence>
<dbReference type="RefSeq" id="WP_012933196.1">
    <property type="nucleotide sequence ID" value="NC_013739.1"/>
</dbReference>
<evidence type="ECO:0000313" key="3">
    <source>
        <dbReference type="EMBL" id="ADB50145.1"/>
    </source>
</evidence>
<evidence type="ECO:0008006" key="5">
    <source>
        <dbReference type="Google" id="ProtNLM"/>
    </source>
</evidence>
<dbReference type="Proteomes" id="UP000008229">
    <property type="component" value="Chromosome"/>
</dbReference>
<feature type="compositionally biased region" description="Gly residues" evidence="1">
    <location>
        <begin position="298"/>
        <end position="311"/>
    </location>
</feature>
<evidence type="ECO:0000256" key="2">
    <source>
        <dbReference type="SAM" id="SignalP"/>
    </source>
</evidence>
<reference evidence="4" key="2">
    <citation type="submission" date="2010-01" db="EMBL/GenBank/DDBJ databases">
        <title>The complete genome of Conexibacter woesei DSM 14684.</title>
        <authorList>
            <consortium name="US DOE Joint Genome Institute (JGI-PGF)"/>
            <person name="Lucas S."/>
            <person name="Copeland A."/>
            <person name="Lapidus A."/>
            <person name="Glavina del Rio T."/>
            <person name="Dalin E."/>
            <person name="Tice H."/>
            <person name="Bruce D."/>
            <person name="Goodwin L."/>
            <person name="Pitluck S."/>
            <person name="Kyrpides N."/>
            <person name="Mavromatis K."/>
            <person name="Ivanova N."/>
            <person name="Mikhailova N."/>
            <person name="Chertkov O."/>
            <person name="Brettin T."/>
            <person name="Detter J.C."/>
            <person name="Han C."/>
            <person name="Larimer F."/>
            <person name="Land M."/>
            <person name="Hauser L."/>
            <person name="Markowitz V."/>
            <person name="Cheng J.-F."/>
            <person name="Hugenholtz P."/>
            <person name="Woyke T."/>
            <person name="Wu D."/>
            <person name="Pukall R."/>
            <person name="Steenblock K."/>
            <person name="Schneider S."/>
            <person name="Klenk H.-P."/>
            <person name="Eisen J.A."/>
        </authorList>
    </citation>
    <scope>NUCLEOTIDE SEQUENCE [LARGE SCALE GENOMIC DNA]</scope>
    <source>
        <strain evidence="4">DSM 14684 / CIP 108061 / JCM 11494 / NBRC 100937 / ID131577</strain>
    </source>
</reference>
<sequence length="525" mass="53696" precursor="true">MIRLLPTVLLVATAWGSAVASAAAAPATVGVRVEGREQTLFEGPVQSTGGEVRAASDARRRTCDGTNLGANPLPGPTATGAAVEGMRIAGFDFDGTWTPAFDDYFMTRFGPDAQDAAAQDYWGVLVDADLVDVGGCQVQVRDGTRVLWAYDAFRTRGFLKLAAAGDTGAAPNPFATTVVGQPLTVRVTFGWGRASQPSTPIGDVAVAPVATAANGVQSIATGAPEAVRTAADGTADLTFASAGWHRVKADGGADGPIRSNRLDICVTAAPGGDCGPPPADTGTRVAPPLPPDPVVPGATGGTGGASTGDGGRAPPSAVGAPVIELPRFNAAGARSGRIGLSWRILQPGAGVREWRFAARLAGARRAPYVTRSRGRAGTSALLALPAGRTWSVRATFVDTLGRSVSETVGDVLVPLDAGARGVRRDGAWRRGADRGAWLGSVHRGGRGARLTARLAAGRPVVLLRGVRRTADVEVRAGSHRAVYRVAGSTTAATRELVAPWRARSGVVTVRVVAGEVGIDGVGVRP</sequence>
<feature type="region of interest" description="Disordered" evidence="1">
    <location>
        <begin position="272"/>
        <end position="318"/>
    </location>
</feature>
<dbReference type="eggNOG" id="ENOG50344UK">
    <property type="taxonomic scope" value="Bacteria"/>
</dbReference>
<reference evidence="3 4" key="1">
    <citation type="journal article" date="2010" name="Stand. Genomic Sci.">
        <title>Complete genome sequence of Conexibacter woesei type strain (ID131577).</title>
        <authorList>
            <person name="Pukall R."/>
            <person name="Lapidus A."/>
            <person name="Glavina Del Rio T."/>
            <person name="Copeland A."/>
            <person name="Tice H."/>
            <person name="Cheng J.-F."/>
            <person name="Lucas S."/>
            <person name="Chen F."/>
            <person name="Nolan M."/>
            <person name="Bruce D."/>
            <person name="Goodwin L."/>
            <person name="Pitluck S."/>
            <person name="Mavromatis K."/>
            <person name="Ivanova N."/>
            <person name="Ovchinnikova G."/>
            <person name="Pati A."/>
            <person name="Chen A."/>
            <person name="Palaniappan K."/>
            <person name="Land M."/>
            <person name="Hauser L."/>
            <person name="Chang Y.-J."/>
            <person name="Jeffries C.D."/>
            <person name="Chain P."/>
            <person name="Meincke L."/>
            <person name="Sims D."/>
            <person name="Brettin T."/>
            <person name="Detter J.C."/>
            <person name="Rohde M."/>
            <person name="Goeker M."/>
            <person name="Bristow J."/>
            <person name="Eisen J.A."/>
            <person name="Markowitz V."/>
            <person name="Kyrpides N.C."/>
            <person name="Klenk H.-P."/>
            <person name="Hugenholtz P."/>
        </authorList>
    </citation>
    <scope>NUCLEOTIDE SEQUENCE [LARGE SCALE GENOMIC DNA]</scope>
    <source>
        <strain evidence="4">DSM 14684 / CIP 108061 / JCM 11494 / NBRC 100937 / ID131577</strain>
    </source>
</reference>
<keyword evidence="2" id="KW-0732">Signal</keyword>
<dbReference type="OrthoDB" id="5242014at2"/>
<dbReference type="STRING" id="469383.Cwoe_1718"/>
<evidence type="ECO:0000313" key="4">
    <source>
        <dbReference type="Proteomes" id="UP000008229"/>
    </source>
</evidence>
<name>D3F169_CONWI</name>
<feature type="signal peptide" evidence="2">
    <location>
        <begin position="1"/>
        <end position="24"/>
    </location>
</feature>
<keyword evidence="4" id="KW-1185">Reference proteome</keyword>
<proteinExistence type="predicted"/>
<dbReference type="HOGENOM" id="CLU_518479_0_0_11"/>
<accession>D3F169</accession>
<protein>
    <recommendedName>
        <fullName evidence="5">DUF4430 domain-containing protein</fullName>
    </recommendedName>
</protein>